<feature type="signal peptide" evidence="7">
    <location>
        <begin position="1"/>
        <end position="25"/>
    </location>
</feature>
<protein>
    <submittedName>
        <fullName evidence="8">Extracellular solute-binding protein</fullName>
    </submittedName>
</protein>
<feature type="compositionally biased region" description="Low complexity" evidence="6">
    <location>
        <begin position="30"/>
        <end position="58"/>
    </location>
</feature>
<keyword evidence="4" id="KW-0564">Palmitate</keyword>
<proteinExistence type="predicted"/>
<evidence type="ECO:0000256" key="3">
    <source>
        <dbReference type="ARBA" id="ARBA00023136"/>
    </source>
</evidence>
<feature type="chain" id="PRO_5038634261" evidence="7">
    <location>
        <begin position="26"/>
        <end position="477"/>
    </location>
</feature>
<evidence type="ECO:0000256" key="7">
    <source>
        <dbReference type="SAM" id="SignalP"/>
    </source>
</evidence>
<dbReference type="EMBL" id="CP048286">
    <property type="protein sequence ID" value="QHW35359.1"/>
    <property type="molecule type" value="Genomic_DNA"/>
</dbReference>
<reference evidence="8 9" key="1">
    <citation type="submission" date="2020-02" db="EMBL/GenBank/DDBJ databases">
        <title>Paenibacillus sp. nov., isolated from rhizosphere soil of tomato.</title>
        <authorList>
            <person name="Weon H.-Y."/>
            <person name="Lee S.A."/>
        </authorList>
    </citation>
    <scope>NUCLEOTIDE SEQUENCE [LARGE SCALE GENOMIC DNA]</scope>
    <source>
        <strain evidence="8 9">14171R-81</strain>
    </source>
</reference>
<dbReference type="InterPro" id="IPR006059">
    <property type="entry name" value="SBP"/>
</dbReference>
<evidence type="ECO:0000256" key="6">
    <source>
        <dbReference type="SAM" id="MobiDB-lite"/>
    </source>
</evidence>
<dbReference type="Gene3D" id="3.40.190.10">
    <property type="entry name" value="Periplasmic binding protein-like II"/>
    <property type="match status" value="1"/>
</dbReference>
<evidence type="ECO:0000313" key="8">
    <source>
        <dbReference type="EMBL" id="QHW35359.1"/>
    </source>
</evidence>
<evidence type="ECO:0000256" key="1">
    <source>
        <dbReference type="ARBA" id="ARBA00022475"/>
    </source>
</evidence>
<evidence type="ECO:0000256" key="5">
    <source>
        <dbReference type="ARBA" id="ARBA00023288"/>
    </source>
</evidence>
<evidence type="ECO:0000256" key="4">
    <source>
        <dbReference type="ARBA" id="ARBA00023139"/>
    </source>
</evidence>
<organism evidence="8 9">
    <name type="scientific">Paenibacillus rhizovicinus</name>
    <dbReference type="NCBI Taxonomy" id="2704463"/>
    <lineage>
        <taxon>Bacteria</taxon>
        <taxon>Bacillati</taxon>
        <taxon>Bacillota</taxon>
        <taxon>Bacilli</taxon>
        <taxon>Bacillales</taxon>
        <taxon>Paenibacillaceae</taxon>
        <taxon>Paenibacillus</taxon>
    </lineage>
</organism>
<dbReference type="KEGG" id="prz:GZH47_29345"/>
<keyword evidence="1" id="KW-1003">Cell membrane</keyword>
<dbReference type="PANTHER" id="PTHR43649">
    <property type="entry name" value="ARABINOSE-BINDING PROTEIN-RELATED"/>
    <property type="match status" value="1"/>
</dbReference>
<keyword evidence="2 7" id="KW-0732">Signal</keyword>
<dbReference type="InterPro" id="IPR050490">
    <property type="entry name" value="Bact_solute-bd_prot1"/>
</dbReference>
<dbReference type="AlphaFoldDB" id="A0A6C0PA38"/>
<dbReference type="Proteomes" id="UP000479114">
    <property type="component" value="Chromosome"/>
</dbReference>
<dbReference type="Pfam" id="PF01547">
    <property type="entry name" value="SBP_bac_1"/>
    <property type="match status" value="1"/>
</dbReference>
<evidence type="ECO:0000313" key="9">
    <source>
        <dbReference type="Proteomes" id="UP000479114"/>
    </source>
</evidence>
<feature type="region of interest" description="Disordered" evidence="6">
    <location>
        <begin position="22"/>
        <end position="58"/>
    </location>
</feature>
<dbReference type="PANTHER" id="PTHR43649:SF33">
    <property type="entry name" value="POLYGALACTURONAN_RHAMNOGALACTURONAN-BINDING PROTEIN YTCQ"/>
    <property type="match status" value="1"/>
</dbReference>
<accession>A0A6C0PA38</accession>
<dbReference type="PROSITE" id="PS51257">
    <property type="entry name" value="PROKAR_LIPOPROTEIN"/>
    <property type="match status" value="1"/>
</dbReference>
<sequence>MKNMKALTILLAAAMVTLTGCGSSSDNSGNAATNTPANDTTANNTATGNNAATGNDAAANNTAADNTAANNTAADDADAPAATNLDGREIHISAWWDGTPKGDTADSKKALDKLHEVEKKYNVKIKYDNIPFDKYMDKFTTAALSGTPMADISILEFKRALAPIKQGLLLPLSDYTQATSDINNEQVHTTKLPQLLGNDYFFGGKGVSTVGMFYNRDLFKKLGLPDPQDLYASGEWNWDKFLEVAKQATTDTNNDGKPDTWGFADWAPGAARDFGVTNGALFVNDDLSVGFTDPKMIETLEFINRLYNTENVVKVKKGDKNSWDETSTFKDGDVAMTSNFDWNVGGLPFEVGVVPNPQGPSGDGKYTYANTAQNGWVIPKGVKDPQAVYQIYEELQDVPSTEEYLGQNGLEALFKNQSDIDMALQHINNTGRISLEEGVTDYPWFSVMDDIIKKKLSVKATVEKYKAPAEAALAKLK</sequence>
<keyword evidence="9" id="KW-1185">Reference proteome</keyword>
<keyword evidence="3" id="KW-0472">Membrane</keyword>
<name>A0A6C0PA38_9BACL</name>
<dbReference type="SUPFAM" id="SSF53850">
    <property type="entry name" value="Periplasmic binding protein-like II"/>
    <property type="match status" value="1"/>
</dbReference>
<evidence type="ECO:0000256" key="2">
    <source>
        <dbReference type="ARBA" id="ARBA00022729"/>
    </source>
</evidence>
<gene>
    <name evidence="8" type="ORF">GZH47_29345</name>
</gene>
<keyword evidence="5" id="KW-0449">Lipoprotein</keyword>